<feature type="region of interest" description="Disordered" evidence="1">
    <location>
        <begin position="74"/>
        <end position="175"/>
    </location>
</feature>
<feature type="compositionally biased region" description="Basic and acidic residues" evidence="1">
    <location>
        <begin position="111"/>
        <end position="122"/>
    </location>
</feature>
<dbReference type="AlphaFoldDB" id="A0A6V7PGE9"/>
<evidence type="ECO:0000313" key="2">
    <source>
        <dbReference type="EMBL" id="CAD1829952.1"/>
    </source>
</evidence>
<reference evidence="2" key="1">
    <citation type="submission" date="2020-07" db="EMBL/GenBank/DDBJ databases">
        <authorList>
            <person name="Lin J."/>
        </authorList>
    </citation>
    <scope>NUCLEOTIDE SEQUENCE</scope>
</reference>
<sequence length="175" mass="18454">MASLYYFRAQGCCFADFQRRPSAFRLSLIELDRDTLHTRLGSSHECHSGDGRCAFALVSFMPVRLALHGLDKPSSSAVAVADQDRGKGVATEPEPTPAEVVAPASPISKAAAEEAKPAEGDGTRIAGTEGGNEKNEAHRGGDTRINGTEGGNGTRIAGTKGDGRRSEARQVETQT</sequence>
<dbReference type="EMBL" id="LR862130">
    <property type="protein sequence ID" value="CAD1829952.1"/>
    <property type="molecule type" value="Genomic_DNA"/>
</dbReference>
<protein>
    <submittedName>
        <fullName evidence="2">Uncharacterized protein</fullName>
    </submittedName>
</protein>
<feature type="compositionally biased region" description="Basic and acidic residues" evidence="1">
    <location>
        <begin position="131"/>
        <end position="142"/>
    </location>
</feature>
<feature type="compositionally biased region" description="Low complexity" evidence="1">
    <location>
        <begin position="89"/>
        <end position="110"/>
    </location>
</feature>
<accession>A0A6V7PGE9</accession>
<feature type="compositionally biased region" description="Basic and acidic residues" evidence="1">
    <location>
        <begin position="161"/>
        <end position="175"/>
    </location>
</feature>
<proteinExistence type="predicted"/>
<gene>
    <name evidence="2" type="ORF">CB5_LOCUS13163</name>
</gene>
<organism evidence="2">
    <name type="scientific">Ananas comosus var. bracteatus</name>
    <name type="common">red pineapple</name>
    <dbReference type="NCBI Taxonomy" id="296719"/>
    <lineage>
        <taxon>Eukaryota</taxon>
        <taxon>Viridiplantae</taxon>
        <taxon>Streptophyta</taxon>
        <taxon>Embryophyta</taxon>
        <taxon>Tracheophyta</taxon>
        <taxon>Spermatophyta</taxon>
        <taxon>Magnoliopsida</taxon>
        <taxon>Liliopsida</taxon>
        <taxon>Poales</taxon>
        <taxon>Bromeliaceae</taxon>
        <taxon>Bromelioideae</taxon>
        <taxon>Ananas</taxon>
    </lineage>
</organism>
<name>A0A6V7PGE9_ANACO</name>
<evidence type="ECO:0000256" key="1">
    <source>
        <dbReference type="SAM" id="MobiDB-lite"/>
    </source>
</evidence>